<dbReference type="STRING" id="1977882.B9T28_12655"/>
<dbReference type="RefSeq" id="WP_086204353.1">
    <property type="nucleotide sequence ID" value="NZ_NEGB01000008.1"/>
</dbReference>
<dbReference type="SUPFAM" id="SSF53756">
    <property type="entry name" value="UDP-Glycosyltransferase/glycogen phosphorylase"/>
    <property type="match status" value="1"/>
</dbReference>
<dbReference type="InterPro" id="IPR028098">
    <property type="entry name" value="Glyco_trans_4-like_N"/>
</dbReference>
<organism evidence="5 6">
    <name type="scientific">Acinetobacter silvestris</name>
    <dbReference type="NCBI Taxonomy" id="1977882"/>
    <lineage>
        <taxon>Bacteria</taxon>
        <taxon>Pseudomonadati</taxon>
        <taxon>Pseudomonadota</taxon>
        <taxon>Gammaproteobacteria</taxon>
        <taxon>Moraxellales</taxon>
        <taxon>Moraxellaceae</taxon>
        <taxon>Acinetobacter</taxon>
    </lineage>
</organism>
<gene>
    <name evidence="5" type="ORF">B9T28_12655</name>
</gene>
<dbReference type="PANTHER" id="PTHR12526">
    <property type="entry name" value="GLYCOSYLTRANSFERASE"/>
    <property type="match status" value="1"/>
</dbReference>
<dbReference type="EMBL" id="NEGB01000008">
    <property type="protein sequence ID" value="OTG63835.1"/>
    <property type="molecule type" value="Genomic_DNA"/>
</dbReference>
<keyword evidence="6" id="KW-1185">Reference proteome</keyword>
<feature type="domain" description="Glycosyltransferase subfamily 4-like N-terminal" evidence="4">
    <location>
        <begin position="15"/>
        <end position="168"/>
    </location>
</feature>
<reference evidence="5 6" key="1">
    <citation type="submission" date="2017-04" db="EMBL/GenBank/DDBJ databases">
        <title>High diversity of culturable Acinetobacter species in natural soil and water ecosystems.</title>
        <authorList>
            <person name="Nemec A."/>
            <person name="Radolfova-Krizova L."/>
        </authorList>
    </citation>
    <scope>NUCLEOTIDE SEQUENCE [LARGE SCALE GENOMIC DNA]</scope>
    <source>
        <strain evidence="5 6">ANC 4999</strain>
    </source>
</reference>
<dbReference type="AlphaFoldDB" id="A0A1Y3CCK4"/>
<evidence type="ECO:0000256" key="2">
    <source>
        <dbReference type="ARBA" id="ARBA00022679"/>
    </source>
</evidence>
<dbReference type="GO" id="GO:0016757">
    <property type="term" value="F:glycosyltransferase activity"/>
    <property type="evidence" value="ECO:0007669"/>
    <property type="project" value="UniProtKB-KW"/>
</dbReference>
<dbReference type="GO" id="GO:1901135">
    <property type="term" value="P:carbohydrate derivative metabolic process"/>
    <property type="evidence" value="ECO:0007669"/>
    <property type="project" value="UniProtKB-ARBA"/>
</dbReference>
<keyword evidence="2" id="KW-0808">Transferase</keyword>
<accession>A0A1Y3CCK4</accession>
<dbReference type="InterPro" id="IPR001296">
    <property type="entry name" value="Glyco_trans_1"/>
</dbReference>
<feature type="domain" description="Glycosyl transferase family 1" evidence="3">
    <location>
        <begin position="181"/>
        <end position="336"/>
    </location>
</feature>
<sequence length="358" mass="40795">MSNICFLIGDISHSGGTERVTTIIANAFISKNEHVYILSLSGGEPFFEQNSNIINDCLFNEKVSMRSNFFTAVLKIRNYLIKNKIDTLIVVDSISCVFTVPACMGLKVNHICWEHFNFKVNLGTRFRDLGRWMAAKWCTKIVTLTERDKSFWIEKYPKINNKIFVIANPSLFGNFDHQPTLESRTVLAVGRLDYIKGFDLLLEAWALVCKEVDERWMLNIVGGGQEDANLKQLAQNLAIETRVIFSGQQKDVDSFYKKASIYCLTSRNEGFPMVLLEAQSYGLPIVAFDCDTGPAEILLNDENGYLCKQGQVSNFSSAILKIISSEDRYQNFVKSAFRNSKRFKIETITKRWQDMLSD</sequence>
<keyword evidence="1" id="KW-0328">Glycosyltransferase</keyword>
<dbReference type="Pfam" id="PF13439">
    <property type="entry name" value="Glyco_transf_4"/>
    <property type="match status" value="1"/>
</dbReference>
<name>A0A1Y3CCK4_9GAMM</name>
<evidence type="ECO:0000313" key="6">
    <source>
        <dbReference type="Proteomes" id="UP000242765"/>
    </source>
</evidence>
<evidence type="ECO:0000259" key="4">
    <source>
        <dbReference type="Pfam" id="PF13439"/>
    </source>
</evidence>
<evidence type="ECO:0008006" key="7">
    <source>
        <dbReference type="Google" id="ProtNLM"/>
    </source>
</evidence>
<dbReference type="OrthoDB" id="9777346at2"/>
<evidence type="ECO:0000313" key="5">
    <source>
        <dbReference type="EMBL" id="OTG63835.1"/>
    </source>
</evidence>
<comment type="caution">
    <text evidence="5">The sequence shown here is derived from an EMBL/GenBank/DDBJ whole genome shotgun (WGS) entry which is preliminary data.</text>
</comment>
<proteinExistence type="predicted"/>
<dbReference type="Pfam" id="PF00534">
    <property type="entry name" value="Glycos_transf_1"/>
    <property type="match status" value="1"/>
</dbReference>
<dbReference type="CDD" id="cd03820">
    <property type="entry name" value="GT4_AmsD-like"/>
    <property type="match status" value="1"/>
</dbReference>
<dbReference type="Gene3D" id="3.40.50.2000">
    <property type="entry name" value="Glycogen Phosphorylase B"/>
    <property type="match status" value="2"/>
</dbReference>
<evidence type="ECO:0000256" key="1">
    <source>
        <dbReference type="ARBA" id="ARBA00022676"/>
    </source>
</evidence>
<dbReference type="Proteomes" id="UP000242765">
    <property type="component" value="Unassembled WGS sequence"/>
</dbReference>
<protein>
    <recommendedName>
        <fullName evidence="7">Glycosyltransferase family 4 protein</fullName>
    </recommendedName>
</protein>
<dbReference type="PANTHER" id="PTHR12526:SF629">
    <property type="entry name" value="TEICHURONIC ACID BIOSYNTHESIS GLYCOSYLTRANSFERASE TUAH-RELATED"/>
    <property type="match status" value="1"/>
</dbReference>
<evidence type="ECO:0000259" key="3">
    <source>
        <dbReference type="Pfam" id="PF00534"/>
    </source>
</evidence>